<feature type="transmembrane region" description="Helical" evidence="10">
    <location>
        <begin position="221"/>
        <end position="244"/>
    </location>
</feature>
<dbReference type="InterPro" id="IPR003439">
    <property type="entry name" value="ABC_transporter-like_ATP-bd"/>
</dbReference>
<dbReference type="OrthoDB" id="8061355at2759"/>
<dbReference type="Gene3D" id="3.40.50.300">
    <property type="entry name" value="P-loop containing nucleotide triphosphate hydrolases"/>
    <property type="match status" value="2"/>
</dbReference>
<evidence type="ECO:0000256" key="2">
    <source>
        <dbReference type="ARBA" id="ARBA00008869"/>
    </source>
</evidence>
<dbReference type="GO" id="GO:0005524">
    <property type="term" value="F:ATP binding"/>
    <property type="evidence" value="ECO:0007669"/>
    <property type="project" value="UniProtKB-KW"/>
</dbReference>
<feature type="transmembrane region" description="Helical" evidence="10">
    <location>
        <begin position="411"/>
        <end position="435"/>
    </location>
</feature>
<keyword evidence="6" id="KW-0547">Nucleotide-binding</keyword>
<keyword evidence="12" id="KW-0378">Hydrolase</keyword>
<dbReference type="InterPro" id="IPR013525">
    <property type="entry name" value="ABC2_TM"/>
</dbReference>
<dbReference type="Pfam" id="PF12698">
    <property type="entry name" value="ABC2_membrane_3"/>
    <property type="match status" value="1"/>
</dbReference>
<dbReference type="Proteomes" id="UP000799750">
    <property type="component" value="Unassembled WGS sequence"/>
</dbReference>
<evidence type="ECO:0000313" key="13">
    <source>
        <dbReference type="Proteomes" id="UP000799750"/>
    </source>
</evidence>
<name>A0A6A6QS97_9PEZI</name>
<dbReference type="PROSITE" id="PS00211">
    <property type="entry name" value="ABC_TRANSPORTER_1"/>
    <property type="match status" value="1"/>
</dbReference>
<feature type="transmembrane region" description="Helical" evidence="10">
    <location>
        <begin position="1045"/>
        <end position="1070"/>
    </location>
</feature>
<feature type="transmembrane region" description="Helical" evidence="10">
    <location>
        <begin position="1188"/>
        <end position="1212"/>
    </location>
</feature>
<dbReference type="GO" id="GO:0140359">
    <property type="term" value="F:ABC-type transporter activity"/>
    <property type="evidence" value="ECO:0007669"/>
    <property type="project" value="InterPro"/>
</dbReference>
<dbReference type="InterPro" id="IPR026082">
    <property type="entry name" value="ABCA"/>
</dbReference>
<dbReference type="GO" id="GO:0016020">
    <property type="term" value="C:membrane"/>
    <property type="evidence" value="ECO:0007669"/>
    <property type="project" value="UniProtKB-SubCell"/>
</dbReference>
<evidence type="ECO:0000256" key="9">
    <source>
        <dbReference type="ARBA" id="ARBA00023136"/>
    </source>
</evidence>
<feature type="transmembrane region" description="Helical" evidence="10">
    <location>
        <begin position="339"/>
        <end position="358"/>
    </location>
</feature>
<dbReference type="PANTHER" id="PTHR19229">
    <property type="entry name" value="ATP-BINDING CASSETTE TRANSPORTER SUBFAMILY A ABCA"/>
    <property type="match status" value="1"/>
</dbReference>
<feature type="domain" description="ABC transporter" evidence="11">
    <location>
        <begin position="456"/>
        <end position="687"/>
    </location>
</feature>
<dbReference type="PANTHER" id="PTHR19229:SF36">
    <property type="entry name" value="ATP-BINDING CASSETTE SUB-FAMILY A MEMBER 2"/>
    <property type="match status" value="1"/>
</dbReference>
<dbReference type="GO" id="GO:0016887">
    <property type="term" value="F:ATP hydrolysis activity"/>
    <property type="evidence" value="ECO:0007669"/>
    <property type="project" value="InterPro"/>
</dbReference>
<protein>
    <submittedName>
        <fullName evidence="12">P-loop containing nucleoside triphosphate hydrolase protein</fullName>
    </submittedName>
</protein>
<feature type="transmembrane region" description="Helical" evidence="10">
    <location>
        <begin position="1109"/>
        <end position="1133"/>
    </location>
</feature>
<evidence type="ECO:0000256" key="3">
    <source>
        <dbReference type="ARBA" id="ARBA00022448"/>
    </source>
</evidence>
<dbReference type="Pfam" id="PF00005">
    <property type="entry name" value="ABC_tran"/>
    <property type="match status" value="2"/>
</dbReference>
<keyword evidence="8 10" id="KW-1133">Transmembrane helix</keyword>
<accession>A0A6A6QS97</accession>
<feature type="transmembrane region" description="Helical" evidence="10">
    <location>
        <begin position="313"/>
        <end position="333"/>
    </location>
</feature>
<keyword evidence="4 10" id="KW-0812">Transmembrane</keyword>
<dbReference type="CDD" id="cd03263">
    <property type="entry name" value="ABC_subfamily_A"/>
    <property type="match status" value="2"/>
</dbReference>
<keyword evidence="7" id="KW-0067">ATP-binding</keyword>
<feature type="transmembrane region" description="Helical" evidence="10">
    <location>
        <begin position="822"/>
        <end position="843"/>
    </location>
</feature>
<comment type="subcellular location">
    <subcellularLocation>
        <location evidence="1">Membrane</location>
        <topology evidence="1">Multi-pass membrane protein</topology>
    </subcellularLocation>
</comment>
<proteinExistence type="inferred from homology"/>
<evidence type="ECO:0000256" key="8">
    <source>
        <dbReference type="ARBA" id="ARBA00022989"/>
    </source>
</evidence>
<keyword evidence="5" id="KW-0677">Repeat</keyword>
<dbReference type="InterPro" id="IPR017871">
    <property type="entry name" value="ABC_transporter-like_CS"/>
</dbReference>
<feature type="transmembrane region" description="Helical" evidence="10">
    <location>
        <begin position="281"/>
        <end position="304"/>
    </location>
</feature>
<evidence type="ECO:0000256" key="7">
    <source>
        <dbReference type="ARBA" id="ARBA00022840"/>
    </source>
</evidence>
<gene>
    <name evidence="12" type="ORF">BU16DRAFT_582732</name>
</gene>
<keyword evidence="3" id="KW-0813">Transport</keyword>
<dbReference type="InterPro" id="IPR027417">
    <property type="entry name" value="P-loop_NTPase"/>
</dbReference>
<sequence length="1580" mass="171881">MLLPRQVWALTKKNLVIAVLRRPISTFIRAFLVPLLIVLLVGYSQDFFSSDEHHGVGPQLTIPSLEDALHTDNDRPIVGFFDSGFKNGNVSKVISSLSDTIRKAGKTPRMFADYVALSSECAAQAQGISPCFAGIAFWSSSSEPSSTSIWNYTIRSDPNLGLTDVNSGRYNAQTYMLPLQNAIDNQILSISGKSSLPPKVESILYTDDTDRDRLNKTKTQYLQFCVDIFGAIFSFALVGIVYHLTGFVAVEREMGVSQLIDSMIPGGSSSRARFVRFASTYISFTAIYLPSWFAVGIVIATVVFTRSSAAISIVYHLLAGLALISFSLLGSVFFRKAQLSGSIMTVIAVVLAILPQVLYKQTRSLTLALSLLFPTSNYTYYITTCARFELNNMKMSLTGVAPEDAWRIKGYLSWVFLVIQIFLYPVLAFGIEVLLFGTASKGRRFATPTDARAATVDLKNFSKTYKPFGWSSLFKGRKTVHAVKDLDLKAYDGQILALLGPNGSGKSTTLNAIAGTITTTGGSISIDPAGGLGFAPQANVIWGELTVKEHIRTFISLKSLGTYHLDTETDALIKACDLDNKRDAKSKTLSGGQKRKLQLAMMFAGGSAVCCVDEVSTGLDPISRRKIWDILLAERGRRTIIMTTHFLDEADYLADDVAIIFKGALKAAGSTAALKSQYGNGYTVTLSDATDIDIPLSSDLITRDDTHNQTIFRLPDGAHAAELVGVLEAKGISDYQVSGPTMEELFLKLTGETYDPRTTAEHKIKTKSSKKTAKIATEEEKEATVTIDDDSIGHLKDGRPISATKQWSILVRKRFSILRRSWVPYFVAVAVAIVGAGIAPLLIKSYKLPLQCPVPEVFTDVSDYRSDLSSGSHYGLLMVMGPSSKIPDSALKQISDTYASKYTEYPEYSGFNNVTELKDGIHMVETLDEFKAYISKLQNTINPGGIFMSDPPTVAYSISYDHNGYDGVFVLNMLNILVGGVSISTGFADFQQISMPDIVDFRALTFIIYFGLIMAAYPAFFALYPTTERIRNVRSMQYSNGVRPLPLWLSHLAFDSCFIVVISAVCTGLLSIATPAWFGIGCIFVVLLLYGITAALLSYVISMFAPSAVAAWALATFGQVVLYFAYFGGLIGIKSNSLFIDLLGEIDKMHWTVGLISPAVNLLQALCIGLSQFALLCHKEGTSNPGAITLYGGPILYLILQGTFLFLLLLWWDSGFALHSPFARTPIQTKDPEALNIIHDDAVELSHITTPTSTALRVANITKKFGKNLAVDDVSFAVHSSSIYALLGPNGAGKSTLISLIRGDLSPSPSNPHPSIHVANIPALTHIAAARSKLGVCPQFDAADNLSVTETLTFFARIRGVRDVPHNVAVVVAACGLGPWEKQLAARLSGGTKRKLSLAVALVGNPAVLLLDEPSSALDASAKRTLWRTLQSVAKGRAVVLTTHSMEEADALADRIGIVSRRMLAQGTREEMRREAGDAYFVHVVMKSAPHSSEAEMEAVKAWVLGVVPGARIERATRGGQVRFEVPMDNAQGLAVEGLFGLLEREKERLGVEFYSVGRATLDHVFVEIVRKYGGQEDGE</sequence>
<feature type="transmembrane region" description="Helical" evidence="10">
    <location>
        <begin position="1003"/>
        <end position="1024"/>
    </location>
</feature>
<dbReference type="GO" id="GO:0005319">
    <property type="term" value="F:lipid transporter activity"/>
    <property type="evidence" value="ECO:0007669"/>
    <property type="project" value="TreeGrafter"/>
</dbReference>
<evidence type="ECO:0000256" key="5">
    <source>
        <dbReference type="ARBA" id="ARBA00022737"/>
    </source>
</evidence>
<feature type="transmembrane region" description="Helical" evidence="10">
    <location>
        <begin position="1076"/>
        <end position="1097"/>
    </location>
</feature>
<organism evidence="12 13">
    <name type="scientific">Lophium mytilinum</name>
    <dbReference type="NCBI Taxonomy" id="390894"/>
    <lineage>
        <taxon>Eukaryota</taxon>
        <taxon>Fungi</taxon>
        <taxon>Dikarya</taxon>
        <taxon>Ascomycota</taxon>
        <taxon>Pezizomycotina</taxon>
        <taxon>Dothideomycetes</taxon>
        <taxon>Pleosporomycetidae</taxon>
        <taxon>Mytilinidiales</taxon>
        <taxon>Mytilinidiaceae</taxon>
        <taxon>Lophium</taxon>
    </lineage>
</organism>
<dbReference type="SUPFAM" id="SSF52540">
    <property type="entry name" value="P-loop containing nucleoside triphosphate hydrolases"/>
    <property type="match status" value="2"/>
</dbReference>
<keyword evidence="9 10" id="KW-0472">Membrane</keyword>
<comment type="similarity">
    <text evidence="2">Belongs to the ABC transporter superfamily. ABCA family.</text>
</comment>
<dbReference type="SMART" id="SM00382">
    <property type="entry name" value="AAA"/>
    <property type="match status" value="2"/>
</dbReference>
<evidence type="ECO:0000256" key="6">
    <source>
        <dbReference type="ARBA" id="ARBA00022741"/>
    </source>
</evidence>
<evidence type="ECO:0000256" key="10">
    <source>
        <dbReference type="SAM" id="Phobius"/>
    </source>
</evidence>
<dbReference type="InterPro" id="IPR003593">
    <property type="entry name" value="AAA+_ATPase"/>
</dbReference>
<reference evidence="12" key="1">
    <citation type="journal article" date="2020" name="Stud. Mycol.">
        <title>101 Dothideomycetes genomes: a test case for predicting lifestyles and emergence of pathogens.</title>
        <authorList>
            <person name="Haridas S."/>
            <person name="Albert R."/>
            <person name="Binder M."/>
            <person name="Bloem J."/>
            <person name="Labutti K."/>
            <person name="Salamov A."/>
            <person name="Andreopoulos B."/>
            <person name="Baker S."/>
            <person name="Barry K."/>
            <person name="Bills G."/>
            <person name="Bluhm B."/>
            <person name="Cannon C."/>
            <person name="Castanera R."/>
            <person name="Culley D."/>
            <person name="Daum C."/>
            <person name="Ezra D."/>
            <person name="Gonzalez J."/>
            <person name="Henrissat B."/>
            <person name="Kuo A."/>
            <person name="Liang C."/>
            <person name="Lipzen A."/>
            <person name="Lutzoni F."/>
            <person name="Magnuson J."/>
            <person name="Mondo S."/>
            <person name="Nolan M."/>
            <person name="Ohm R."/>
            <person name="Pangilinan J."/>
            <person name="Park H.-J."/>
            <person name="Ramirez L."/>
            <person name="Alfaro M."/>
            <person name="Sun H."/>
            <person name="Tritt A."/>
            <person name="Yoshinaga Y."/>
            <person name="Zwiers L.-H."/>
            <person name="Turgeon B."/>
            <person name="Goodwin S."/>
            <person name="Spatafora J."/>
            <person name="Crous P."/>
            <person name="Grigoriev I."/>
        </authorList>
    </citation>
    <scope>NUCLEOTIDE SEQUENCE</scope>
    <source>
        <strain evidence="12">CBS 269.34</strain>
    </source>
</reference>
<feature type="transmembrane region" description="Helical" evidence="10">
    <location>
        <begin position="1153"/>
        <end position="1176"/>
    </location>
</feature>
<feature type="domain" description="ABC transporter" evidence="11">
    <location>
        <begin position="1256"/>
        <end position="1486"/>
    </location>
</feature>
<keyword evidence="13" id="KW-1185">Reference proteome</keyword>
<evidence type="ECO:0000259" key="11">
    <source>
        <dbReference type="PROSITE" id="PS50893"/>
    </source>
</evidence>
<dbReference type="PROSITE" id="PS50893">
    <property type="entry name" value="ABC_TRANSPORTER_2"/>
    <property type="match status" value="2"/>
</dbReference>
<feature type="transmembrane region" description="Helical" evidence="10">
    <location>
        <begin position="365"/>
        <end position="383"/>
    </location>
</feature>
<evidence type="ECO:0000313" key="12">
    <source>
        <dbReference type="EMBL" id="KAF2494982.1"/>
    </source>
</evidence>
<evidence type="ECO:0000256" key="1">
    <source>
        <dbReference type="ARBA" id="ARBA00004141"/>
    </source>
</evidence>
<dbReference type="EMBL" id="MU004190">
    <property type="protein sequence ID" value="KAF2494982.1"/>
    <property type="molecule type" value="Genomic_DNA"/>
</dbReference>
<evidence type="ECO:0000256" key="4">
    <source>
        <dbReference type="ARBA" id="ARBA00022692"/>
    </source>
</evidence>